<dbReference type="GO" id="GO:0010494">
    <property type="term" value="C:cytoplasmic stress granule"/>
    <property type="evidence" value="ECO:0007669"/>
    <property type="project" value="UniProtKB-SubCell"/>
</dbReference>
<dbReference type="Pfam" id="PF14799">
    <property type="entry name" value="FAM195"/>
    <property type="match status" value="1"/>
</dbReference>
<evidence type="ECO:0000256" key="3">
    <source>
        <dbReference type="ARBA" id="ARBA00010821"/>
    </source>
</evidence>
<keyword evidence="5" id="KW-0539">Nucleus</keyword>
<dbReference type="InterPro" id="IPR029428">
    <property type="entry name" value="MCRIP"/>
</dbReference>
<evidence type="ECO:0000256" key="5">
    <source>
        <dbReference type="ARBA" id="ARBA00023242"/>
    </source>
</evidence>
<name>A0A7R8VGM3_TIMDO</name>
<comment type="subcellular location">
    <subcellularLocation>
        <location evidence="2">Cytoplasm</location>
        <location evidence="2">Stress granule</location>
    </subcellularLocation>
    <subcellularLocation>
        <location evidence="1">Nucleus</location>
    </subcellularLocation>
</comment>
<keyword evidence="4" id="KW-0963">Cytoplasm</keyword>
<evidence type="ECO:0000256" key="4">
    <source>
        <dbReference type="ARBA" id="ARBA00022490"/>
    </source>
</evidence>
<dbReference type="GO" id="GO:0005634">
    <property type="term" value="C:nucleus"/>
    <property type="evidence" value="ECO:0007669"/>
    <property type="project" value="UniProtKB-SubCell"/>
</dbReference>
<evidence type="ECO:0000313" key="6">
    <source>
        <dbReference type="EMBL" id="CAD7196739.1"/>
    </source>
</evidence>
<gene>
    <name evidence="6" type="ORF">TDIB3V08_LOCUS3070</name>
</gene>
<protein>
    <submittedName>
        <fullName evidence="6">Uncharacterized protein</fullName>
    </submittedName>
</protein>
<comment type="similarity">
    <text evidence="3">Belongs to the MCRIP family.</text>
</comment>
<organism evidence="6">
    <name type="scientific">Timema douglasi</name>
    <name type="common">Walking stick</name>
    <dbReference type="NCBI Taxonomy" id="61478"/>
    <lineage>
        <taxon>Eukaryota</taxon>
        <taxon>Metazoa</taxon>
        <taxon>Ecdysozoa</taxon>
        <taxon>Arthropoda</taxon>
        <taxon>Hexapoda</taxon>
        <taxon>Insecta</taxon>
        <taxon>Pterygota</taxon>
        <taxon>Neoptera</taxon>
        <taxon>Polyneoptera</taxon>
        <taxon>Phasmatodea</taxon>
        <taxon>Timematodea</taxon>
        <taxon>Timematoidea</taxon>
        <taxon>Timematidae</taxon>
        <taxon>Timema</taxon>
    </lineage>
</organism>
<dbReference type="EMBL" id="OA565308">
    <property type="protein sequence ID" value="CAD7196739.1"/>
    <property type="molecule type" value="Genomic_DNA"/>
</dbReference>
<accession>A0A7R8VGM3</accession>
<evidence type="ECO:0000256" key="2">
    <source>
        <dbReference type="ARBA" id="ARBA00004210"/>
    </source>
</evidence>
<dbReference type="AlphaFoldDB" id="A0A7R8VGM3"/>
<evidence type="ECO:0000256" key="1">
    <source>
        <dbReference type="ARBA" id="ARBA00004123"/>
    </source>
</evidence>
<reference evidence="6" key="1">
    <citation type="submission" date="2020-11" db="EMBL/GenBank/DDBJ databases">
        <authorList>
            <person name="Tran Van P."/>
        </authorList>
    </citation>
    <scope>NUCLEOTIDE SEQUENCE</scope>
</reference>
<proteinExistence type="inferred from homology"/>
<sequence length="176" mass="20030">MSVPRTQMQSMNGKRPCIQRAQETHQLPSQHEDLIRYIYDSWRGPCVLYYSENEPNPKMKEEVNPHLCGSRVENHLGKTTPSSPDQNSNLDHPILGTLAQHETCALANYATEANIDQHAFHFKAAASVIKKISIAVRQRSLENNGLYLFLELGAYFSILYELKLPFTPHPHPMSCQ</sequence>